<name>I7ATL2_ENCRO</name>
<dbReference type="SMART" id="SM00487">
    <property type="entry name" value="DEXDc"/>
    <property type="match status" value="1"/>
</dbReference>
<evidence type="ECO:0000259" key="18">
    <source>
        <dbReference type="PROSITE" id="PS51413"/>
    </source>
</evidence>
<dbReference type="VEuPathDB" id="MicrosporidiaDB:EROM_091930"/>
<dbReference type="GO" id="GO:0005524">
    <property type="term" value="F:ATP binding"/>
    <property type="evidence" value="ECO:0007669"/>
    <property type="project" value="UniProtKB-UniRule"/>
</dbReference>
<dbReference type="GO" id="GO:0016887">
    <property type="term" value="F:ATP hydrolysis activity"/>
    <property type="evidence" value="ECO:0007669"/>
    <property type="project" value="TreeGrafter"/>
</dbReference>
<dbReference type="Pfam" id="PF00271">
    <property type="entry name" value="Helicase_C"/>
    <property type="match status" value="1"/>
</dbReference>
<evidence type="ECO:0000256" key="5">
    <source>
        <dbReference type="ARBA" id="ARBA00022763"/>
    </source>
</evidence>
<dbReference type="Gene3D" id="3.40.50.300">
    <property type="entry name" value="P-loop containing nucleotide triphosphate hydrolases"/>
    <property type="match status" value="2"/>
</dbReference>
<dbReference type="RefSeq" id="XP_009265304.1">
    <property type="nucleotide sequence ID" value="XM_009267029.1"/>
</dbReference>
<dbReference type="SUPFAM" id="SSF52540">
    <property type="entry name" value="P-loop containing nucleoside triphosphate hydrolases"/>
    <property type="match status" value="2"/>
</dbReference>
<dbReference type="GO" id="GO:0006281">
    <property type="term" value="P:DNA repair"/>
    <property type="evidence" value="ECO:0007669"/>
    <property type="project" value="UniProtKB-UniRule"/>
</dbReference>
<evidence type="ECO:0000256" key="1">
    <source>
        <dbReference type="ARBA" id="ARBA00004123"/>
    </source>
</evidence>
<dbReference type="InterPro" id="IPR014001">
    <property type="entry name" value="Helicase_ATP-bd"/>
</dbReference>
<dbReference type="CDD" id="cd18793">
    <property type="entry name" value="SF2_C_SNF"/>
    <property type="match status" value="1"/>
</dbReference>
<dbReference type="InterPro" id="IPR027417">
    <property type="entry name" value="P-loop_NTPase"/>
</dbReference>
<keyword evidence="8 14" id="KW-0067">ATP-binding</keyword>
<dbReference type="GO" id="GO:0003677">
    <property type="term" value="F:DNA binding"/>
    <property type="evidence" value="ECO:0007669"/>
    <property type="project" value="UniProtKB-UniRule"/>
</dbReference>
<dbReference type="GO" id="GO:0004386">
    <property type="term" value="F:helicase activity"/>
    <property type="evidence" value="ECO:0007669"/>
    <property type="project" value="UniProtKB-KW"/>
</dbReference>
<feature type="domain" description="Helicase ATP-binding" evidence="16">
    <location>
        <begin position="286"/>
        <end position="448"/>
    </location>
</feature>
<evidence type="ECO:0000256" key="11">
    <source>
        <dbReference type="ARBA" id="ARBA00023159"/>
    </source>
</evidence>
<keyword evidence="13" id="KW-0539">Nucleus</keyword>
<evidence type="ECO:0000256" key="3">
    <source>
        <dbReference type="ARBA" id="ARBA00019805"/>
    </source>
</evidence>
<dbReference type="Pfam" id="PF13892">
    <property type="entry name" value="DBINO"/>
    <property type="match status" value="1"/>
</dbReference>
<keyword evidence="11" id="KW-0010">Activator</keyword>
<protein>
    <recommendedName>
        <fullName evidence="3 14">Chromatin-remodeling ATPase INO80</fullName>
        <ecNumber evidence="14">3.6.4.-</ecNumber>
    </recommendedName>
</protein>
<dbReference type="Gene3D" id="3.40.50.10810">
    <property type="entry name" value="Tandem AAA-ATPase domain"/>
    <property type="match status" value="1"/>
</dbReference>
<keyword evidence="10 14" id="KW-0238">DNA-binding</keyword>
<keyword evidence="20" id="KW-1185">Reference proteome</keyword>
<evidence type="ECO:0000259" key="17">
    <source>
        <dbReference type="PROSITE" id="PS51194"/>
    </source>
</evidence>
<proteinExistence type="inferred from homology"/>
<dbReference type="EMBL" id="CP003528">
    <property type="protein sequence ID" value="AFN83807.1"/>
    <property type="molecule type" value="Genomic_DNA"/>
</dbReference>
<evidence type="ECO:0000256" key="6">
    <source>
        <dbReference type="ARBA" id="ARBA00022801"/>
    </source>
</evidence>
<dbReference type="OrthoDB" id="372624at2759"/>
<dbReference type="InterPro" id="IPR000330">
    <property type="entry name" value="SNF2_N"/>
</dbReference>
<dbReference type="InterPro" id="IPR038718">
    <property type="entry name" value="SNF2-like_sf"/>
</dbReference>
<evidence type="ECO:0000313" key="20">
    <source>
        <dbReference type="Proteomes" id="UP000010094"/>
    </source>
</evidence>
<reference evidence="19" key="1">
    <citation type="journal article" date="2012" name="Proc. Natl. Acad. Sci. U.S.A.">
        <title>Gain and loss of multiple functionally related, horizontally transferred genes in the reduced genomes of two microsporidian parasites.</title>
        <authorList>
            <person name="Pombert J.-F."/>
            <person name="Selman M."/>
            <person name="Burki F."/>
            <person name="Bardell F.T."/>
            <person name="Farinelli L."/>
            <person name="Solter L.F."/>
            <person name="Whitman D.W."/>
            <person name="Weiss L.M."/>
            <person name="Corradi N."/>
            <person name="Keeling P.J."/>
        </authorList>
    </citation>
    <scope>NUCLEOTIDE SEQUENCE [LARGE SCALE GENOMIC DNA]</scope>
    <source>
        <strain evidence="19">SJ-2008</strain>
    </source>
</reference>
<evidence type="ECO:0000256" key="2">
    <source>
        <dbReference type="ARBA" id="ARBA00009220"/>
    </source>
</evidence>
<dbReference type="PROSITE" id="PS51413">
    <property type="entry name" value="DBINO"/>
    <property type="match status" value="1"/>
</dbReference>
<dbReference type="KEGG" id="ero:EROM_091930"/>
<dbReference type="InterPro" id="IPR049730">
    <property type="entry name" value="SNF2/RAD54-like_C"/>
</dbReference>
<comment type="domain">
    <text evidence="14">The DBINO region is involved in binding to DNA.</text>
</comment>
<dbReference type="PANTHER" id="PTHR45685">
    <property type="entry name" value="HELICASE SRCAP-RELATED"/>
    <property type="match status" value="1"/>
</dbReference>
<dbReference type="EC" id="3.6.4.-" evidence="14"/>
<comment type="catalytic activity">
    <reaction evidence="14">
        <text>ATP + H2O = ADP + phosphate + H(+)</text>
        <dbReference type="Rhea" id="RHEA:13065"/>
        <dbReference type="ChEBI" id="CHEBI:15377"/>
        <dbReference type="ChEBI" id="CHEBI:15378"/>
        <dbReference type="ChEBI" id="CHEBI:30616"/>
        <dbReference type="ChEBI" id="CHEBI:43474"/>
        <dbReference type="ChEBI" id="CHEBI:456216"/>
    </reaction>
</comment>
<dbReference type="InterPro" id="IPR050520">
    <property type="entry name" value="INO80/SWR1_helicase"/>
</dbReference>
<dbReference type="PROSITE" id="PS51194">
    <property type="entry name" value="HELICASE_CTER"/>
    <property type="match status" value="1"/>
</dbReference>
<evidence type="ECO:0000313" key="19">
    <source>
        <dbReference type="EMBL" id="AFN83807.1"/>
    </source>
</evidence>
<keyword evidence="9" id="KW-0156">Chromatin regulator</keyword>
<evidence type="ECO:0000256" key="12">
    <source>
        <dbReference type="ARBA" id="ARBA00023204"/>
    </source>
</evidence>
<dbReference type="GO" id="GO:0042393">
    <property type="term" value="F:histone binding"/>
    <property type="evidence" value="ECO:0007669"/>
    <property type="project" value="TreeGrafter"/>
</dbReference>
<evidence type="ECO:0000256" key="7">
    <source>
        <dbReference type="ARBA" id="ARBA00022806"/>
    </source>
</evidence>
<feature type="domain" description="DBINO" evidence="18">
    <location>
        <begin position="82"/>
        <end position="205"/>
    </location>
</feature>
<dbReference type="FunFam" id="3.40.50.10810:FF:000005">
    <property type="entry name" value="Photoperiod-independent early flowering 1"/>
    <property type="match status" value="1"/>
</dbReference>
<dbReference type="Proteomes" id="UP000010094">
    <property type="component" value="Chromosome IXc"/>
</dbReference>
<comment type="subcellular location">
    <subcellularLocation>
        <location evidence="1 14">Nucleus</location>
    </subcellularLocation>
</comment>
<evidence type="ECO:0000256" key="9">
    <source>
        <dbReference type="ARBA" id="ARBA00022853"/>
    </source>
</evidence>
<dbReference type="AlphaFoldDB" id="I7ATL2"/>
<dbReference type="GO" id="GO:0006338">
    <property type="term" value="P:chromatin remodeling"/>
    <property type="evidence" value="ECO:0007669"/>
    <property type="project" value="UniProtKB-UniRule"/>
</dbReference>
<comment type="function">
    <text evidence="14">ATPase component of the INO80 complex which remodels chromatin by shifting nucleosomes and is involved in DNA repair.</text>
</comment>
<dbReference type="SMART" id="SM00490">
    <property type="entry name" value="HELICc"/>
    <property type="match status" value="1"/>
</dbReference>
<dbReference type="GeneID" id="20564417"/>
<dbReference type="Pfam" id="PF00176">
    <property type="entry name" value="SNF2-rel_dom"/>
    <property type="match status" value="1"/>
</dbReference>
<dbReference type="HOGENOM" id="CLU_000315_20_1_1"/>
<dbReference type="PANTHER" id="PTHR45685:SF2">
    <property type="entry name" value="CHROMATIN-REMODELING ATPASE INO80"/>
    <property type="match status" value="1"/>
</dbReference>
<keyword evidence="7" id="KW-0347">Helicase</keyword>
<dbReference type="PROSITE" id="PS51192">
    <property type="entry name" value="HELICASE_ATP_BIND_1"/>
    <property type="match status" value="1"/>
</dbReference>
<dbReference type="InterPro" id="IPR020838">
    <property type="entry name" value="DBINO"/>
</dbReference>
<evidence type="ECO:0000259" key="16">
    <source>
        <dbReference type="PROSITE" id="PS51192"/>
    </source>
</evidence>
<evidence type="ECO:0000256" key="14">
    <source>
        <dbReference type="RuleBase" id="RU368001"/>
    </source>
</evidence>
<evidence type="ECO:0000256" key="15">
    <source>
        <dbReference type="SAM" id="MobiDB-lite"/>
    </source>
</evidence>
<accession>I7ATL2</accession>
<gene>
    <name evidence="19" type="ordered locus">EROM_091930</name>
</gene>
<dbReference type="InterPro" id="IPR001650">
    <property type="entry name" value="Helicase_C-like"/>
</dbReference>
<feature type="region of interest" description="Disordered" evidence="15">
    <location>
        <begin position="154"/>
        <end position="175"/>
    </location>
</feature>
<keyword evidence="5 14" id="KW-0227">DNA damage</keyword>
<comment type="subunit">
    <text evidence="14">Component of the INO80 chromatin-remodeling complex.</text>
</comment>
<keyword evidence="6 14" id="KW-0378">Hydrolase</keyword>
<evidence type="ECO:0000256" key="4">
    <source>
        <dbReference type="ARBA" id="ARBA00022741"/>
    </source>
</evidence>
<keyword evidence="12 14" id="KW-0234">DNA repair</keyword>
<sequence length="883" mass="102614">MREEDLEDIRRVYKRHGEALDMARITNGASHVFKYVMDIPSSLLGYPEVKHLRLLAKEKINQIVSEIRSRHNEGDTDSERTLEWMSAMKNIRKVHSAITSYESARIAFCRKISIICARELRRGLSKTSRTNPILKSKRIYRELFGHIKKAERSIKDRSKKAEKEEMERKKKEMEEKEELRQKRKFEYLLSQTELFSHFILKKNKCSHLPVVKELEEGEIEEYDKMKGYEAAMLQKEKLKEFGLARPEKKFKYGGESGEAAIRYVSQPKILKCTLKEYQIKGLNWLVSLYDKGINGILADDMGLGKTVQSISLLAYLYETEEIPGPFLVVTISSTLDNWAQEFSRFLPSFKVCRFSGSPSERKELKKRFKDSDVVITTYQTAVSDEKMLKKIKWQYMILDEAQAIKSSMSRRWKTLLSFKARNRLLLTGTPIQNSMQELWALLHFIMPTLFDSLSEFSDWFSKEIETSATMKKTVDEKSLQRLHTILKPFMLRRHKSDVIHELGQKTQIDLYCSLSYRQKVLYKEITRSCSSMEMENLLMQLKKVCNHPDLFKKLEPTCGLSLEVNDGMGDGVWFGRSKMDIKIPSLVARDAFEVFRRKECELMERINYLREVTCENGFLGWYLRGSLDFKYGGHIFRSVEEVGRIILKNRENLGHNDLIKRLRMSIAEEIWCLRKYACCISPVVATAPRLISNEVELPGIDLENVYIPLSTTIYVPPLNTFIGDSGKMVVLDELLPRLRVEGHRLLIYFQMTRMIDLIEDYLVRKGYTYLRLDGSLKASVRAEVIKDWQTGDKFIFLLSTRAGGLGINLTAADTVIFYDSDWNPTADQQAMDRAHRLGQTRDVTVYRLITRGTVEEKVLESANRKDEIQKMVIHGNIFEGENF</sequence>
<keyword evidence="4" id="KW-0547">Nucleotide-binding</keyword>
<dbReference type="GO" id="GO:0031011">
    <property type="term" value="C:Ino80 complex"/>
    <property type="evidence" value="ECO:0007669"/>
    <property type="project" value="UniProtKB-UniRule"/>
</dbReference>
<evidence type="ECO:0000256" key="10">
    <source>
        <dbReference type="ARBA" id="ARBA00023125"/>
    </source>
</evidence>
<organism evidence="19 20">
    <name type="scientific">Encephalitozoon romaleae (strain SJ-2008)</name>
    <name type="common">Microsporidian parasite</name>
    <dbReference type="NCBI Taxonomy" id="1178016"/>
    <lineage>
        <taxon>Eukaryota</taxon>
        <taxon>Fungi</taxon>
        <taxon>Fungi incertae sedis</taxon>
        <taxon>Microsporidia</taxon>
        <taxon>Unikaryonidae</taxon>
        <taxon>Encephalitozoon</taxon>
    </lineage>
</organism>
<feature type="domain" description="Helicase C-terminal" evidence="17">
    <location>
        <begin position="730"/>
        <end position="883"/>
    </location>
</feature>
<evidence type="ECO:0000256" key="8">
    <source>
        <dbReference type="ARBA" id="ARBA00022840"/>
    </source>
</evidence>
<comment type="similarity">
    <text evidence="2">Belongs to the SNF2/RAD54 helicase family. SWR1 subfamily.</text>
</comment>
<evidence type="ECO:0000256" key="13">
    <source>
        <dbReference type="ARBA" id="ARBA00023242"/>
    </source>
</evidence>